<dbReference type="Gene3D" id="3.40.50.300">
    <property type="entry name" value="P-loop containing nucleotide triphosphate hydrolases"/>
    <property type="match status" value="1"/>
</dbReference>
<dbReference type="InterPro" id="IPR049730">
    <property type="entry name" value="SNF2/RAD54-like_C"/>
</dbReference>
<feature type="compositionally biased region" description="Low complexity" evidence="5">
    <location>
        <begin position="124"/>
        <end position="141"/>
    </location>
</feature>
<feature type="region of interest" description="Disordered" evidence="5">
    <location>
        <begin position="204"/>
        <end position="230"/>
    </location>
</feature>
<dbReference type="SMART" id="SM00249">
    <property type="entry name" value="PHD"/>
    <property type="match status" value="1"/>
</dbReference>
<dbReference type="CDD" id="cd18793">
    <property type="entry name" value="SF2_C_SNF"/>
    <property type="match status" value="1"/>
</dbReference>
<keyword evidence="4" id="KW-0862">Zinc</keyword>
<evidence type="ECO:0000256" key="1">
    <source>
        <dbReference type="ARBA" id="ARBA00022723"/>
    </source>
</evidence>
<dbReference type="OrthoDB" id="1899296at2759"/>
<evidence type="ECO:0000256" key="5">
    <source>
        <dbReference type="SAM" id="MobiDB-lite"/>
    </source>
</evidence>
<dbReference type="PROSITE" id="PS51192">
    <property type="entry name" value="HELICASE_ATP_BIND_1"/>
    <property type="match status" value="1"/>
</dbReference>
<dbReference type="SMART" id="SM00487">
    <property type="entry name" value="DEXDc"/>
    <property type="match status" value="1"/>
</dbReference>
<gene>
    <name evidence="8" type="ORF">TrLO_g5116</name>
</gene>
<comment type="caution">
    <text evidence="8">The sequence shown here is derived from an EMBL/GenBank/DDBJ whole genome shotgun (WGS) entry which is preliminary data.</text>
</comment>
<dbReference type="AlphaFoldDB" id="A0A9W7DUE3"/>
<feature type="region of interest" description="Disordered" evidence="5">
    <location>
        <begin position="323"/>
        <end position="354"/>
    </location>
</feature>
<feature type="compositionally biased region" description="Low complexity" evidence="5">
    <location>
        <begin position="211"/>
        <end position="226"/>
    </location>
</feature>
<dbReference type="InterPro" id="IPR000330">
    <property type="entry name" value="SNF2_N"/>
</dbReference>
<protein>
    <submittedName>
        <fullName evidence="8">Uncharacterized protein</fullName>
    </submittedName>
</protein>
<feature type="region of interest" description="Disordered" evidence="5">
    <location>
        <begin position="245"/>
        <end position="291"/>
    </location>
</feature>
<evidence type="ECO:0000313" key="8">
    <source>
        <dbReference type="EMBL" id="GMH55292.1"/>
    </source>
</evidence>
<dbReference type="Gene3D" id="3.30.40.10">
    <property type="entry name" value="Zinc/RING finger domain, C3HC4 (zinc finger)"/>
    <property type="match status" value="1"/>
</dbReference>
<feature type="region of interest" description="Disordered" evidence="5">
    <location>
        <begin position="105"/>
        <end position="141"/>
    </location>
</feature>
<evidence type="ECO:0000256" key="3">
    <source>
        <dbReference type="ARBA" id="ARBA00022801"/>
    </source>
</evidence>
<dbReference type="InterPro" id="IPR014001">
    <property type="entry name" value="Helicase_ATP-bd"/>
</dbReference>
<proteinExistence type="predicted"/>
<keyword evidence="3" id="KW-0378">Hydrolase</keyword>
<feature type="compositionally biased region" description="Basic residues" evidence="5">
    <location>
        <begin position="105"/>
        <end position="123"/>
    </location>
</feature>
<dbReference type="GO" id="GO:0008270">
    <property type="term" value="F:zinc ion binding"/>
    <property type="evidence" value="ECO:0007669"/>
    <property type="project" value="UniProtKB-KW"/>
</dbReference>
<dbReference type="PROSITE" id="PS51194">
    <property type="entry name" value="HELICASE_CTER"/>
    <property type="match status" value="1"/>
</dbReference>
<feature type="domain" description="Helicase ATP-binding" evidence="6">
    <location>
        <begin position="444"/>
        <end position="601"/>
    </location>
</feature>
<sequence>MLSFMAKKIFSPKTPTDLTGTKVTKKFVGYGEVLWMGEVVEIVGKGMFRVYWYDAAGEVCDESTWNADQVEEYRADNKNNSSFALASADIAKEVASKVAGDSVGKAKKLSPKSSKKGYSKKSKPPTTTTAPSSFSSSSFPPQTVVCSQCTLVNKASSKRCEACDNVLKPSKKRKSRAEKTAYKSDDDMDDIDLYFAEEELKLEKSRQQKYSNSGTTTSSSSNTSPSFGEEEVEVIDIDAGTSSLTKMKKSAKPKAESLASLPRQKKTLKKTKMSKKPQSQAGLFDPPTAARRERNKTTMVVDGYVVKKVNNYTVSGIQYNYGAHEPDYEEDSDISPIKSRKKPKGPQKALNAEQKRKLIEAEGVKAHNTSVKSHDTERDLQRKVFFKTHLDIFKVFLEKKKIRELQEFTPPSVLTPPPSPIMIQPTILRGDMRDYQLEGLNFLASMHHHGCPCILGDEMGLGKTLQTISLLCHLKENLRLSGPSLIVCPLSVLSSWMHEFEKWAPDLKVMRLHAAEKERDVLLQKLNKDFVKYDAIVTTYDMTKAQGVKYFFSRSHFRYVVLDEGHIIKNRNSQSRLILTGTPTQNNLTELWALLNYLVPDYFEESDAFDSAFDIGKKMLEKDILVSANLTLGKFMLRRMKSTVEKLMPLKIETQIACPLSKMQMHWYKSLLMKDLSLLARLSPAESGNGDDDNEPAPSSTKYKQLNNLIMQLRKCALHPFLFDGAEQDMHNTTLTDLVAASGKLSMLDKLLVQLFKGGHRSCIFSQFTQVLDIIEDYCLMRGWKYSRLDGSVGRAQRSYIVDRFNVPNSPEFIFLMSTRAGGMGLNLQTADTVILYDSDWNPQPDLQAMARVHRIGQKKTVHVYRLVTTGTVEERVVQRAQKKLYLDKMVNSTEVTREEDGDKEELMGGLGVKEMLECLSFGSDAVFGGTGNRIATDKEIAAICNRTRDPTKESGVLKSAIQTNKDFKAVDALVETQKFKGVDFARLRAQQASNKDKIAIANFADIANSFGGMKKRVSKKVIQMVDGKGSGYGGMVPVMKANMYDLEQGESSVFTEMNDKWKNILKDKAKTVKKVIQFTNQDFCQACNDGGSLICCDKCPVSCHPECYGISKHAVPNTWACFHHKCAICAKTVTSAGNLIYRCDACPDAFCDEHLPKTAHLIYRSLRHEKAGYNDKSAAYMHCDDRCRALAIARGWVDTKDVRQRAPFSLDLEYAFGAKAETAGDAQIERVVSVSPVDDNLLNQANSNPALAAQIKVLNRLKSHTTSAEGMP</sequence>
<dbReference type="InterPro" id="IPR001965">
    <property type="entry name" value="Znf_PHD"/>
</dbReference>
<evidence type="ECO:0000256" key="2">
    <source>
        <dbReference type="ARBA" id="ARBA00022771"/>
    </source>
</evidence>
<name>A0A9W7DUE3_9STRA</name>
<dbReference type="GO" id="GO:0005524">
    <property type="term" value="F:ATP binding"/>
    <property type="evidence" value="ECO:0007669"/>
    <property type="project" value="InterPro"/>
</dbReference>
<accession>A0A9W7DUE3</accession>
<evidence type="ECO:0000256" key="4">
    <source>
        <dbReference type="ARBA" id="ARBA00022833"/>
    </source>
</evidence>
<feature type="domain" description="Helicase C-terminal" evidence="7">
    <location>
        <begin position="747"/>
        <end position="908"/>
    </location>
</feature>
<dbReference type="Pfam" id="PF00176">
    <property type="entry name" value="SNF2-rel_dom"/>
    <property type="match status" value="1"/>
</dbReference>
<dbReference type="GO" id="GO:0016787">
    <property type="term" value="F:hydrolase activity"/>
    <property type="evidence" value="ECO:0007669"/>
    <property type="project" value="UniProtKB-KW"/>
</dbReference>
<keyword evidence="2" id="KW-0863">Zinc-finger</keyword>
<dbReference type="SUPFAM" id="SSF52540">
    <property type="entry name" value="P-loop containing nucleoside triphosphate hydrolases"/>
    <property type="match status" value="2"/>
</dbReference>
<dbReference type="InterPro" id="IPR027417">
    <property type="entry name" value="P-loop_NTPase"/>
</dbReference>
<reference evidence="9" key="1">
    <citation type="journal article" date="2023" name="Commun. Biol.">
        <title>Genome analysis of Parmales, the sister group of diatoms, reveals the evolutionary specialization of diatoms from phago-mixotrophs to photoautotrophs.</title>
        <authorList>
            <person name="Ban H."/>
            <person name="Sato S."/>
            <person name="Yoshikawa S."/>
            <person name="Yamada K."/>
            <person name="Nakamura Y."/>
            <person name="Ichinomiya M."/>
            <person name="Sato N."/>
            <person name="Blanc-Mathieu R."/>
            <person name="Endo H."/>
            <person name="Kuwata A."/>
            <person name="Ogata H."/>
        </authorList>
    </citation>
    <scope>NUCLEOTIDE SEQUENCE [LARGE SCALE GENOMIC DNA]</scope>
    <source>
        <strain evidence="9">NIES 3700</strain>
    </source>
</reference>
<dbReference type="SUPFAM" id="SSF57903">
    <property type="entry name" value="FYVE/PHD zinc finger"/>
    <property type="match status" value="1"/>
</dbReference>
<keyword evidence="1" id="KW-0479">Metal-binding</keyword>
<evidence type="ECO:0000259" key="6">
    <source>
        <dbReference type="PROSITE" id="PS51192"/>
    </source>
</evidence>
<dbReference type="InterPro" id="IPR011011">
    <property type="entry name" value="Znf_FYVE_PHD"/>
</dbReference>
<dbReference type="SMART" id="SM00490">
    <property type="entry name" value="HELICc"/>
    <property type="match status" value="1"/>
</dbReference>
<dbReference type="InterPro" id="IPR038718">
    <property type="entry name" value="SNF2-like_sf"/>
</dbReference>
<dbReference type="Gene3D" id="3.40.50.10810">
    <property type="entry name" value="Tandem AAA-ATPase domain"/>
    <property type="match status" value="1"/>
</dbReference>
<dbReference type="InterPro" id="IPR013083">
    <property type="entry name" value="Znf_RING/FYVE/PHD"/>
</dbReference>
<dbReference type="Proteomes" id="UP001165122">
    <property type="component" value="Unassembled WGS sequence"/>
</dbReference>
<dbReference type="InterPro" id="IPR001650">
    <property type="entry name" value="Helicase_C-like"/>
</dbReference>
<dbReference type="EMBL" id="BRXW01000443">
    <property type="protein sequence ID" value="GMH55292.1"/>
    <property type="molecule type" value="Genomic_DNA"/>
</dbReference>
<evidence type="ECO:0000313" key="9">
    <source>
        <dbReference type="Proteomes" id="UP001165122"/>
    </source>
</evidence>
<keyword evidence="9" id="KW-1185">Reference proteome</keyword>
<evidence type="ECO:0000259" key="7">
    <source>
        <dbReference type="PROSITE" id="PS51194"/>
    </source>
</evidence>
<feature type="compositionally biased region" description="Basic residues" evidence="5">
    <location>
        <begin position="263"/>
        <end position="275"/>
    </location>
</feature>
<organism evidence="8 9">
    <name type="scientific">Triparma laevis f. longispina</name>
    <dbReference type="NCBI Taxonomy" id="1714387"/>
    <lineage>
        <taxon>Eukaryota</taxon>
        <taxon>Sar</taxon>
        <taxon>Stramenopiles</taxon>
        <taxon>Ochrophyta</taxon>
        <taxon>Bolidophyceae</taxon>
        <taxon>Parmales</taxon>
        <taxon>Triparmaceae</taxon>
        <taxon>Triparma</taxon>
    </lineage>
</organism>
<dbReference type="Pfam" id="PF00271">
    <property type="entry name" value="Helicase_C"/>
    <property type="match status" value="1"/>
</dbReference>
<dbReference type="PANTHER" id="PTHR10799">
    <property type="entry name" value="SNF2/RAD54 HELICASE FAMILY"/>
    <property type="match status" value="1"/>
</dbReference>